<feature type="domain" description="Ribosome recycling factor" evidence="7">
    <location>
        <begin position="20"/>
        <end position="182"/>
    </location>
</feature>
<evidence type="ECO:0000256" key="4">
    <source>
        <dbReference type="ARBA" id="ARBA00022917"/>
    </source>
</evidence>
<evidence type="ECO:0000256" key="3">
    <source>
        <dbReference type="ARBA" id="ARBA00022490"/>
    </source>
</evidence>
<dbReference type="Gene3D" id="1.10.132.20">
    <property type="entry name" value="Ribosome-recycling factor"/>
    <property type="match status" value="1"/>
</dbReference>
<feature type="coiled-coil region" evidence="6">
    <location>
        <begin position="138"/>
        <end position="165"/>
    </location>
</feature>
<keyword evidence="4 5" id="KW-0648">Protein biosynthesis</keyword>
<dbReference type="PANTHER" id="PTHR20982">
    <property type="entry name" value="RIBOSOME RECYCLING FACTOR"/>
    <property type="match status" value="1"/>
</dbReference>
<reference evidence="8" key="1">
    <citation type="submission" date="2010-03" db="EMBL/GenBank/DDBJ databases">
        <title>The genome sequence of Ruminococcus sp. 18P13.</title>
        <authorList>
            <consortium name="metaHIT consortium -- http://www.metahit.eu/"/>
            <person name="Pajon A."/>
            <person name="Turner K."/>
            <person name="Parkhill J."/>
            <person name="Bernalier A."/>
        </authorList>
    </citation>
    <scope>NUCLEOTIDE SEQUENCE [LARGE SCALE GENOMIC DNA]</scope>
    <source>
        <strain evidence="8">Type strain: 18P13</strain>
    </source>
</reference>
<protein>
    <recommendedName>
        <fullName evidence="5">Ribosome-recycling factor</fullName>
        <shortName evidence="5">RRF</shortName>
    </recommendedName>
    <alternativeName>
        <fullName evidence="5">Ribosome-releasing factor</fullName>
    </alternativeName>
</protein>
<dbReference type="GeneID" id="83156629"/>
<dbReference type="PATRIC" id="fig|213810.4.peg.1859"/>
<name>D4LEF1_RUMC1</name>
<keyword evidence="9" id="KW-1185">Reference proteome</keyword>
<dbReference type="InterPro" id="IPR036191">
    <property type="entry name" value="RRF_sf"/>
</dbReference>
<dbReference type="GO" id="GO:0006415">
    <property type="term" value="P:translational termination"/>
    <property type="evidence" value="ECO:0007669"/>
    <property type="project" value="UniProtKB-UniRule"/>
</dbReference>
<evidence type="ECO:0000313" key="8">
    <source>
        <dbReference type="EMBL" id="CBL17996.1"/>
    </source>
</evidence>
<dbReference type="NCBIfam" id="TIGR00496">
    <property type="entry name" value="frr"/>
    <property type="match status" value="1"/>
</dbReference>
<keyword evidence="6" id="KW-0175">Coiled coil</keyword>
<keyword evidence="3 5" id="KW-0963">Cytoplasm</keyword>
<dbReference type="Gene3D" id="3.30.1360.40">
    <property type="match status" value="1"/>
</dbReference>
<dbReference type="CDD" id="cd00520">
    <property type="entry name" value="RRF"/>
    <property type="match status" value="1"/>
</dbReference>
<evidence type="ECO:0000256" key="5">
    <source>
        <dbReference type="HAMAP-Rule" id="MF_00040"/>
    </source>
</evidence>
<evidence type="ECO:0000256" key="1">
    <source>
        <dbReference type="ARBA" id="ARBA00004496"/>
    </source>
</evidence>
<dbReference type="BioCyc" id="RCHA213810:RUM_RS09510-MONOMER"/>
<evidence type="ECO:0000313" key="9">
    <source>
        <dbReference type="Proteomes" id="UP000007054"/>
    </source>
</evidence>
<dbReference type="SUPFAM" id="SSF55194">
    <property type="entry name" value="Ribosome recycling factor, RRF"/>
    <property type="match status" value="1"/>
</dbReference>
<comment type="function">
    <text evidence="5">Responsible for the release of ribosomes from messenger RNA at the termination of protein biosynthesis. May increase the efficiency of translation by recycling ribosomes from one round of translation to another.</text>
</comment>
<organism evidence="8 9">
    <name type="scientific">Ruminococcus champanellensis (strain DSM 18848 / JCM 17042 / KCTC 15320 / 18P13)</name>
    <dbReference type="NCBI Taxonomy" id="213810"/>
    <lineage>
        <taxon>Bacteria</taxon>
        <taxon>Bacillati</taxon>
        <taxon>Bacillota</taxon>
        <taxon>Clostridia</taxon>
        <taxon>Eubacteriales</taxon>
        <taxon>Oscillospiraceae</taxon>
        <taxon>Ruminococcus</taxon>
    </lineage>
</organism>
<dbReference type="HAMAP" id="MF_00040">
    <property type="entry name" value="RRF"/>
    <property type="match status" value="1"/>
</dbReference>
<dbReference type="KEGG" id="rch:RUM_19600"/>
<dbReference type="GO" id="GO:0043023">
    <property type="term" value="F:ribosomal large subunit binding"/>
    <property type="evidence" value="ECO:0007669"/>
    <property type="project" value="TreeGrafter"/>
</dbReference>
<sequence>MNEHIKLAEEKMDKALQHLAAEFASIRAGRANPGILDKVTVDYYGTPTPVNQMAAVTVSEARILLIQPWDASMIKAINKALLASDIGITPTDDGKVIRLVFPQLTEDRRKEICKSIKKYGDETKVAVRNVRRDTMEKFKAMKKNSEITEDELKDAEKKIQNITDKFCTQTDSMVSDKEKEVMSL</sequence>
<dbReference type="HOGENOM" id="CLU_073981_2_0_9"/>
<accession>D4LEF1</accession>
<comment type="subcellular location">
    <subcellularLocation>
        <location evidence="1 5">Cytoplasm</location>
    </subcellularLocation>
</comment>
<dbReference type="PANTHER" id="PTHR20982:SF3">
    <property type="entry name" value="MITOCHONDRIAL RIBOSOME RECYCLING FACTOR PSEUDO 1"/>
    <property type="match status" value="1"/>
</dbReference>
<comment type="similarity">
    <text evidence="2 5">Belongs to the RRF family.</text>
</comment>
<dbReference type="FunFam" id="3.30.1360.40:FF:000001">
    <property type="entry name" value="Ribosome-recycling factor"/>
    <property type="match status" value="1"/>
</dbReference>
<dbReference type="AlphaFoldDB" id="D4LEF1"/>
<dbReference type="STRING" id="213810.RUM_19600"/>
<dbReference type="InterPro" id="IPR023584">
    <property type="entry name" value="Ribosome_recyc_fac_dom"/>
</dbReference>
<evidence type="ECO:0000259" key="7">
    <source>
        <dbReference type="Pfam" id="PF01765"/>
    </source>
</evidence>
<evidence type="ECO:0000256" key="2">
    <source>
        <dbReference type="ARBA" id="ARBA00005912"/>
    </source>
</evidence>
<proteinExistence type="inferred from homology"/>
<evidence type="ECO:0000256" key="6">
    <source>
        <dbReference type="SAM" id="Coils"/>
    </source>
</evidence>
<dbReference type="FunFam" id="1.10.132.20:FF:000001">
    <property type="entry name" value="Ribosome-recycling factor"/>
    <property type="match status" value="1"/>
</dbReference>
<reference evidence="8" key="2">
    <citation type="submission" date="2010-03" db="EMBL/GenBank/DDBJ databases">
        <authorList>
            <person name="Pajon A."/>
        </authorList>
    </citation>
    <scope>NUCLEOTIDE SEQUENCE</scope>
    <source>
        <strain evidence="8">Type strain: 18P13</strain>
    </source>
</reference>
<dbReference type="GO" id="GO:0005737">
    <property type="term" value="C:cytoplasm"/>
    <property type="evidence" value="ECO:0007669"/>
    <property type="project" value="UniProtKB-SubCell"/>
</dbReference>
<dbReference type="Pfam" id="PF01765">
    <property type="entry name" value="RRF"/>
    <property type="match status" value="1"/>
</dbReference>
<gene>
    <name evidence="5" type="primary">frr</name>
    <name evidence="8" type="ordered locus">RUM_19600</name>
</gene>
<dbReference type="EMBL" id="FP929052">
    <property type="protein sequence ID" value="CBL17996.1"/>
    <property type="molecule type" value="Genomic_DNA"/>
</dbReference>
<dbReference type="Proteomes" id="UP000007054">
    <property type="component" value="Chromosome"/>
</dbReference>
<dbReference type="InterPro" id="IPR002661">
    <property type="entry name" value="Ribosome_recyc_fac"/>
</dbReference>
<dbReference type="RefSeq" id="WP_015558902.1">
    <property type="nucleotide sequence ID" value="NC_021039.1"/>
</dbReference>